<dbReference type="AlphaFoldDB" id="A0A5B2VGC5"/>
<accession>A0A5B2VGC5</accession>
<evidence type="ECO:0000313" key="2">
    <source>
        <dbReference type="EMBL" id="KAA2238141.1"/>
    </source>
</evidence>
<comment type="caution">
    <text evidence="2">The sequence shown here is derived from an EMBL/GenBank/DDBJ whole genome shotgun (WGS) entry which is preliminary data.</text>
</comment>
<dbReference type="EMBL" id="VUOA01000015">
    <property type="protein sequence ID" value="KAA2238141.1"/>
    <property type="molecule type" value="Genomic_DNA"/>
</dbReference>
<feature type="signal peptide" evidence="1">
    <location>
        <begin position="1"/>
        <end position="26"/>
    </location>
</feature>
<feature type="chain" id="PRO_5022707043" evidence="1">
    <location>
        <begin position="27"/>
        <end position="61"/>
    </location>
</feature>
<reference evidence="2 3" key="1">
    <citation type="submission" date="2019-09" db="EMBL/GenBank/DDBJ databases">
        <title>Salinarimonas rosea gen. nov., sp. nov., a new member of the a-2 subgroup of the Proteobacteria.</title>
        <authorList>
            <person name="Liu J."/>
        </authorList>
    </citation>
    <scope>NUCLEOTIDE SEQUENCE [LARGE SCALE GENOMIC DNA]</scope>
    <source>
        <strain evidence="2 3">BN140002</strain>
    </source>
</reference>
<evidence type="ECO:0000313" key="3">
    <source>
        <dbReference type="Proteomes" id="UP000323142"/>
    </source>
</evidence>
<evidence type="ECO:0000256" key="1">
    <source>
        <dbReference type="SAM" id="SignalP"/>
    </source>
</evidence>
<dbReference type="Proteomes" id="UP000323142">
    <property type="component" value="Unassembled WGS sequence"/>
</dbReference>
<protein>
    <submittedName>
        <fullName evidence="2">Uncharacterized protein</fullName>
    </submittedName>
</protein>
<name>A0A5B2VGC5_9HYPH</name>
<organism evidence="2 3">
    <name type="scientific">Salinarimonas soli</name>
    <dbReference type="NCBI Taxonomy" id="1638099"/>
    <lineage>
        <taxon>Bacteria</taxon>
        <taxon>Pseudomonadati</taxon>
        <taxon>Pseudomonadota</taxon>
        <taxon>Alphaproteobacteria</taxon>
        <taxon>Hyphomicrobiales</taxon>
        <taxon>Salinarimonadaceae</taxon>
        <taxon>Salinarimonas</taxon>
    </lineage>
</organism>
<keyword evidence="3" id="KW-1185">Reference proteome</keyword>
<dbReference type="RefSeq" id="WP_149816269.1">
    <property type="nucleotide sequence ID" value="NZ_VUOA01000015.1"/>
</dbReference>
<gene>
    <name evidence="2" type="ORF">F0L46_06615</name>
</gene>
<sequence>MSSTRALMALCLLATLAGRTPAAAQAASCSPPLKWAAGACVAVCPGGFEDRGRECVYRSGR</sequence>
<proteinExistence type="predicted"/>
<keyword evidence="1" id="KW-0732">Signal</keyword>
<reference evidence="2 3" key="2">
    <citation type="submission" date="2019-09" db="EMBL/GenBank/DDBJ databases">
        <authorList>
            <person name="Jin C."/>
        </authorList>
    </citation>
    <scope>NUCLEOTIDE SEQUENCE [LARGE SCALE GENOMIC DNA]</scope>
    <source>
        <strain evidence="2 3">BN140002</strain>
    </source>
</reference>